<keyword evidence="2" id="KW-1185">Reference proteome</keyword>
<protein>
    <recommendedName>
        <fullName evidence="3">Reverse transcriptase domain-containing protein</fullName>
    </recommendedName>
</protein>
<sequence>MNRSNRVFTAHGDTLSYQVRIGIDQDPYILQAPTLLPITTDDTSNIAINNLVFMDDSTLISSSKARLEYMPSITEEFYALNNTSANHQKYVFIRAPIGFSNYQTVPISFGIRAVSVFTVYRTETFGKFTDRFQ</sequence>
<gene>
    <name evidence="1" type="ORF">RclHR1_24620002</name>
</gene>
<evidence type="ECO:0000313" key="1">
    <source>
        <dbReference type="EMBL" id="GBB95023.1"/>
    </source>
</evidence>
<dbReference type="Proteomes" id="UP000247702">
    <property type="component" value="Unassembled WGS sequence"/>
</dbReference>
<dbReference type="AlphaFoldDB" id="A0A2Z6QXU9"/>
<evidence type="ECO:0008006" key="3">
    <source>
        <dbReference type="Google" id="ProtNLM"/>
    </source>
</evidence>
<reference evidence="1 2" key="1">
    <citation type="submission" date="2017-11" db="EMBL/GenBank/DDBJ databases">
        <title>The genome of Rhizophagus clarus HR1 reveals common genetic basis of auxotrophy among arbuscular mycorrhizal fungi.</title>
        <authorList>
            <person name="Kobayashi Y."/>
        </authorList>
    </citation>
    <scope>NUCLEOTIDE SEQUENCE [LARGE SCALE GENOMIC DNA]</scope>
    <source>
        <strain evidence="1 2">HR1</strain>
    </source>
</reference>
<dbReference type="EMBL" id="BEXD01001627">
    <property type="protein sequence ID" value="GBB95023.1"/>
    <property type="molecule type" value="Genomic_DNA"/>
</dbReference>
<name>A0A2Z6QXU9_9GLOM</name>
<evidence type="ECO:0000313" key="2">
    <source>
        <dbReference type="Proteomes" id="UP000247702"/>
    </source>
</evidence>
<proteinExistence type="predicted"/>
<organism evidence="1 2">
    <name type="scientific">Rhizophagus clarus</name>
    <dbReference type="NCBI Taxonomy" id="94130"/>
    <lineage>
        <taxon>Eukaryota</taxon>
        <taxon>Fungi</taxon>
        <taxon>Fungi incertae sedis</taxon>
        <taxon>Mucoromycota</taxon>
        <taxon>Glomeromycotina</taxon>
        <taxon>Glomeromycetes</taxon>
        <taxon>Glomerales</taxon>
        <taxon>Glomeraceae</taxon>
        <taxon>Rhizophagus</taxon>
    </lineage>
</organism>
<accession>A0A2Z6QXU9</accession>
<comment type="caution">
    <text evidence="1">The sequence shown here is derived from an EMBL/GenBank/DDBJ whole genome shotgun (WGS) entry which is preliminary data.</text>
</comment>